<reference evidence="1" key="1">
    <citation type="journal article" date="2024" name="J. Gen. Virol.">
        <title>Novel phages of Pseudomonas syringae unveil numerous potential auxiliary metabolic genes.</title>
        <authorList>
            <person name="Feltin C."/>
            <person name="Garneau J.R."/>
            <person name="Morris C.E."/>
            <person name="Berard A."/>
            <person name="Torres-Barcelo C."/>
        </authorList>
    </citation>
    <scope>NUCLEOTIDE SEQUENCE</scope>
</reference>
<accession>A0AAU6W0M6</accession>
<gene>
    <name evidence="1" type="ORF">Nican01_00091</name>
</gene>
<evidence type="ECO:0000313" key="1">
    <source>
        <dbReference type="EMBL" id="XAI70104.1"/>
    </source>
</evidence>
<name>A0AAU6W0M6_9CAUD</name>
<proteinExistence type="predicted"/>
<protein>
    <submittedName>
        <fullName evidence="1">Uncharacterized protein</fullName>
    </submittedName>
</protein>
<organism evidence="1">
    <name type="scientific">Pseudomonas phage Nican01</name>
    <dbReference type="NCBI Taxonomy" id="3138540"/>
    <lineage>
        <taxon>Viruses</taxon>
        <taxon>Duplodnaviria</taxon>
        <taxon>Heunggongvirae</taxon>
        <taxon>Uroviricota</taxon>
        <taxon>Caudoviricetes</taxon>
        <taxon>Nickievirus</taxon>
    </lineage>
</organism>
<sequence>MSTEKCNEDIYKHGESVGLMDVSKTEAEAHCQRATAESKTHDYDWHYVAGRVHVKRLPKNWGKAEGHGEWA</sequence>
<dbReference type="EMBL" id="PP179318">
    <property type="protein sequence ID" value="XAI70104.1"/>
    <property type="molecule type" value="Genomic_DNA"/>
</dbReference>